<sequence>MPDRTGDYVAAVLEALRLRWRAPKRRDELVLAAARRSAARRRDEVYRDELNPRHARRDRLAAEITEYEGLAEALHCLATEPNIT</sequence>
<dbReference type="Proteomes" id="UP000660611">
    <property type="component" value="Unassembled WGS sequence"/>
</dbReference>
<comment type="caution">
    <text evidence="1">The sequence shown here is derived from an EMBL/GenBank/DDBJ whole genome shotgun (WGS) entry which is preliminary data.</text>
</comment>
<organism evidence="1 2">
    <name type="scientific">Dactylosporangium siamense</name>
    <dbReference type="NCBI Taxonomy" id="685454"/>
    <lineage>
        <taxon>Bacteria</taxon>
        <taxon>Bacillati</taxon>
        <taxon>Actinomycetota</taxon>
        <taxon>Actinomycetes</taxon>
        <taxon>Micromonosporales</taxon>
        <taxon>Micromonosporaceae</taxon>
        <taxon>Dactylosporangium</taxon>
    </lineage>
</organism>
<keyword evidence="2" id="KW-1185">Reference proteome</keyword>
<dbReference type="AlphaFoldDB" id="A0A919PMV3"/>
<evidence type="ECO:0000313" key="2">
    <source>
        <dbReference type="Proteomes" id="UP000660611"/>
    </source>
</evidence>
<name>A0A919PMV3_9ACTN</name>
<accession>A0A919PMV3</accession>
<proteinExistence type="predicted"/>
<reference evidence="1" key="1">
    <citation type="submission" date="2021-01" db="EMBL/GenBank/DDBJ databases">
        <title>Whole genome shotgun sequence of Dactylosporangium siamense NBRC 106093.</title>
        <authorList>
            <person name="Komaki H."/>
            <person name="Tamura T."/>
        </authorList>
    </citation>
    <scope>NUCLEOTIDE SEQUENCE</scope>
    <source>
        <strain evidence="1">NBRC 106093</strain>
    </source>
</reference>
<dbReference type="EMBL" id="BONQ01000048">
    <property type="protein sequence ID" value="GIG45003.1"/>
    <property type="molecule type" value="Genomic_DNA"/>
</dbReference>
<dbReference type="RefSeq" id="WP_203846810.1">
    <property type="nucleotide sequence ID" value="NZ_BAAAVW010000009.1"/>
</dbReference>
<gene>
    <name evidence="1" type="ORF">Dsi01nite_030440</name>
</gene>
<protein>
    <submittedName>
        <fullName evidence="1">Uncharacterized protein</fullName>
    </submittedName>
</protein>
<evidence type="ECO:0000313" key="1">
    <source>
        <dbReference type="EMBL" id="GIG45003.1"/>
    </source>
</evidence>